<dbReference type="OrthoDB" id="787165at2759"/>
<accession>A0A811RVM6</accession>
<dbReference type="EMBL" id="CAJGYO010000017">
    <property type="protein sequence ID" value="CAD6333967.1"/>
    <property type="molecule type" value="Genomic_DNA"/>
</dbReference>
<protein>
    <submittedName>
        <fullName evidence="2">Uncharacterized protein</fullName>
    </submittedName>
</protein>
<gene>
    <name evidence="2" type="ORF">NCGR_LOCUS58065</name>
</gene>
<comment type="caution">
    <text evidence="2">The sequence shown here is derived from an EMBL/GenBank/DDBJ whole genome shotgun (WGS) entry which is preliminary data.</text>
</comment>
<dbReference type="Proteomes" id="UP000604825">
    <property type="component" value="Unassembled WGS sequence"/>
</dbReference>
<name>A0A811RVM6_9POAL</name>
<evidence type="ECO:0000313" key="3">
    <source>
        <dbReference type="Proteomes" id="UP000604825"/>
    </source>
</evidence>
<reference evidence="2" key="1">
    <citation type="submission" date="2020-10" db="EMBL/GenBank/DDBJ databases">
        <authorList>
            <person name="Han B."/>
            <person name="Lu T."/>
            <person name="Zhao Q."/>
            <person name="Huang X."/>
            <person name="Zhao Y."/>
        </authorList>
    </citation>
    <scope>NUCLEOTIDE SEQUENCE</scope>
</reference>
<keyword evidence="3" id="KW-1185">Reference proteome</keyword>
<evidence type="ECO:0000313" key="2">
    <source>
        <dbReference type="EMBL" id="CAD6333967.1"/>
    </source>
</evidence>
<feature type="region of interest" description="Disordered" evidence="1">
    <location>
        <begin position="163"/>
        <end position="186"/>
    </location>
</feature>
<organism evidence="2 3">
    <name type="scientific">Miscanthus lutarioriparius</name>
    <dbReference type="NCBI Taxonomy" id="422564"/>
    <lineage>
        <taxon>Eukaryota</taxon>
        <taxon>Viridiplantae</taxon>
        <taxon>Streptophyta</taxon>
        <taxon>Embryophyta</taxon>
        <taxon>Tracheophyta</taxon>
        <taxon>Spermatophyta</taxon>
        <taxon>Magnoliopsida</taxon>
        <taxon>Liliopsida</taxon>
        <taxon>Poales</taxon>
        <taxon>Poaceae</taxon>
        <taxon>PACMAD clade</taxon>
        <taxon>Panicoideae</taxon>
        <taxon>Andropogonodae</taxon>
        <taxon>Andropogoneae</taxon>
        <taxon>Saccharinae</taxon>
        <taxon>Miscanthus</taxon>
    </lineage>
</organism>
<feature type="region of interest" description="Disordered" evidence="1">
    <location>
        <begin position="1"/>
        <end position="42"/>
    </location>
</feature>
<proteinExistence type="predicted"/>
<feature type="compositionally biased region" description="Low complexity" evidence="1">
    <location>
        <begin position="163"/>
        <end position="179"/>
    </location>
</feature>
<dbReference type="AlphaFoldDB" id="A0A811RVM6"/>
<evidence type="ECO:0000256" key="1">
    <source>
        <dbReference type="SAM" id="MobiDB-lite"/>
    </source>
</evidence>
<sequence>MGSKRATATAHRSTPPSYAYLLDNSEHNEGRQPCGHSHQDDAFQRKHSLWGVFKPRQDQCATVTEPVHNTVCRTHEKEKEEQNASNQQDVAQEVDWKSPAKIMQQAAATRGIPGSPHMGFQPEALEERQLGDALHHTLHSAEATAVATNPAAVTEAAALATNAATGPAEATENGTNAATMPGNHGRSDSIVGVPSGRFFYFVAGQTPKLEQLIQEMKCEKLFSGEALADVLTFAMELGKLVDLARYQLLLKYILMSLEDEFNIVVSIRMAQLILAFYDSPCSDWL</sequence>
<feature type="region of interest" description="Disordered" evidence="1">
    <location>
        <begin position="74"/>
        <end position="95"/>
    </location>
</feature>